<reference evidence="2" key="1">
    <citation type="submission" date="2022-12" db="EMBL/GenBank/DDBJ databases">
        <title>Paraconexibacter alkalitolerans sp. nov. and Baekduia alba sp. nov., isolated from soil and emended description of the genera Paraconexibacter (Chun et al., 2020) and Baekduia (An et al., 2020).</title>
        <authorList>
            <person name="Vieira S."/>
            <person name="Huber K.J."/>
            <person name="Geppert A."/>
            <person name="Wolf J."/>
            <person name="Neumann-Schaal M."/>
            <person name="Muesken M."/>
            <person name="Overmann J."/>
        </authorList>
    </citation>
    <scope>NUCLEOTIDE SEQUENCE</scope>
    <source>
        <strain evidence="2">AEG42_29</strain>
    </source>
</reference>
<feature type="signal peptide" evidence="1">
    <location>
        <begin position="1"/>
        <end position="23"/>
    </location>
</feature>
<protein>
    <submittedName>
        <fullName evidence="2">Uncharacterized protein</fullName>
    </submittedName>
</protein>
<feature type="chain" id="PRO_5043358074" evidence="1">
    <location>
        <begin position="24"/>
        <end position="360"/>
    </location>
</feature>
<name>A0AAU7B2S9_9ACTN</name>
<dbReference type="EMBL" id="CP114014">
    <property type="protein sequence ID" value="XAY08181.1"/>
    <property type="molecule type" value="Genomic_DNA"/>
</dbReference>
<dbReference type="AlphaFoldDB" id="A0AAU7B2S9"/>
<dbReference type="RefSeq" id="WP_354699365.1">
    <property type="nucleotide sequence ID" value="NZ_CP114014.1"/>
</dbReference>
<proteinExistence type="predicted"/>
<sequence length="360" mass="36695">MAARCILPLALAFAALASTPAGAATVATPNSCKWSIDDVYRDLDVTLSGTVAPSPLVPGAPAALSATSARARIPDYIASSGYNTGLLKAGANSIPSTVWLSVGSGAETRVVSATVTVTTTITVDAEQNFVSATPMDVTVPLADTSWTAPQAGALALAQAAAGTLPRLPIGTNNALRQPLGSVVIQAALSNDVRIVLDCQPGRSRPGGVTVAAAAPFESVPVATPDPGSPPVVQPPVTTPPVVTPPALAAPKPTLFSRSLRLRRNAINVLVGCGKGAGACFGTVELRTAVKQRVGRRLVYVTVARGSYATGAGARRTLELTPTAAGRALMKRKASVAVRVQLLPRDTPKVAAVSRKVPLRT</sequence>
<dbReference type="KEGG" id="parq:DSM112329_05079"/>
<keyword evidence="1" id="KW-0732">Signal</keyword>
<evidence type="ECO:0000313" key="2">
    <source>
        <dbReference type="EMBL" id="XAY08181.1"/>
    </source>
</evidence>
<accession>A0AAU7B2S9</accession>
<organism evidence="2">
    <name type="scientific">Paraconexibacter sp. AEG42_29</name>
    <dbReference type="NCBI Taxonomy" id="2997339"/>
    <lineage>
        <taxon>Bacteria</taxon>
        <taxon>Bacillati</taxon>
        <taxon>Actinomycetota</taxon>
        <taxon>Thermoleophilia</taxon>
        <taxon>Solirubrobacterales</taxon>
        <taxon>Paraconexibacteraceae</taxon>
        <taxon>Paraconexibacter</taxon>
    </lineage>
</organism>
<gene>
    <name evidence="2" type="ORF">DSM112329_05079</name>
</gene>
<evidence type="ECO:0000256" key="1">
    <source>
        <dbReference type="SAM" id="SignalP"/>
    </source>
</evidence>